<proteinExistence type="predicted"/>
<dbReference type="Pfam" id="PF00072">
    <property type="entry name" value="Response_reg"/>
    <property type="match status" value="1"/>
</dbReference>
<dbReference type="Proteomes" id="UP000194139">
    <property type="component" value="Chromosome"/>
</dbReference>
<organism evidence="4 5">
    <name type="scientific">Bordetella genomosp. 9</name>
    <dbReference type="NCBI Taxonomy" id="1416803"/>
    <lineage>
        <taxon>Bacteria</taxon>
        <taxon>Pseudomonadati</taxon>
        <taxon>Pseudomonadota</taxon>
        <taxon>Betaproteobacteria</taxon>
        <taxon>Burkholderiales</taxon>
        <taxon>Alcaligenaceae</taxon>
        <taxon>Bordetella</taxon>
    </lineage>
</organism>
<accession>A0A1W6YXF2</accession>
<dbReference type="PANTHER" id="PTHR44591">
    <property type="entry name" value="STRESS RESPONSE REGULATOR PROTEIN 1"/>
    <property type="match status" value="1"/>
</dbReference>
<dbReference type="EMBL" id="CP021109">
    <property type="protein sequence ID" value="ARP85671.1"/>
    <property type="molecule type" value="Genomic_DNA"/>
</dbReference>
<name>A0A1W6YXF2_9BORD</name>
<feature type="modified residue" description="4-aspartylphosphate" evidence="2">
    <location>
        <position position="56"/>
    </location>
</feature>
<sequence length="124" mass="13683">MTDENLQILIVDDNEMASELLSEFVELLGYRAKTTATGQEALAACQDVRPDVIITDIVLPDVDGYELAAKLRRLLGRDVRIFALSGLPRSGDRTEASAFDVWLEKPLDLAELERLLAQPRGAAK</sequence>
<dbReference type="OrthoDB" id="5421695at2"/>
<dbReference type="PROSITE" id="PS50110">
    <property type="entry name" value="RESPONSE_REGULATORY"/>
    <property type="match status" value="1"/>
</dbReference>
<evidence type="ECO:0000313" key="4">
    <source>
        <dbReference type="EMBL" id="ARP85671.1"/>
    </source>
</evidence>
<evidence type="ECO:0000259" key="3">
    <source>
        <dbReference type="PROSITE" id="PS50110"/>
    </source>
</evidence>
<evidence type="ECO:0000313" key="5">
    <source>
        <dbReference type="Proteomes" id="UP000194139"/>
    </source>
</evidence>
<dbReference type="SMART" id="SM00448">
    <property type="entry name" value="REC"/>
    <property type="match status" value="1"/>
</dbReference>
<dbReference type="InterPro" id="IPR011006">
    <property type="entry name" value="CheY-like_superfamily"/>
</dbReference>
<evidence type="ECO:0000256" key="2">
    <source>
        <dbReference type="PROSITE-ProRule" id="PRU00169"/>
    </source>
</evidence>
<keyword evidence="5" id="KW-1185">Reference proteome</keyword>
<protein>
    <recommendedName>
        <fullName evidence="3">Response regulatory domain-containing protein</fullName>
    </recommendedName>
</protein>
<keyword evidence="1 2" id="KW-0597">Phosphoprotein</keyword>
<dbReference type="InterPro" id="IPR050595">
    <property type="entry name" value="Bact_response_regulator"/>
</dbReference>
<dbReference type="InterPro" id="IPR001789">
    <property type="entry name" value="Sig_transdc_resp-reg_receiver"/>
</dbReference>
<dbReference type="SUPFAM" id="SSF52172">
    <property type="entry name" value="CheY-like"/>
    <property type="match status" value="1"/>
</dbReference>
<dbReference type="AlphaFoldDB" id="A0A1W6YXF2"/>
<dbReference type="RefSeq" id="WP_086056424.1">
    <property type="nucleotide sequence ID" value="NZ_CP021109.1"/>
</dbReference>
<gene>
    <name evidence="4" type="ORF">CAL13_05185</name>
</gene>
<dbReference type="Gene3D" id="3.40.50.2300">
    <property type="match status" value="1"/>
</dbReference>
<dbReference type="PANTHER" id="PTHR44591:SF3">
    <property type="entry name" value="RESPONSE REGULATORY DOMAIN-CONTAINING PROTEIN"/>
    <property type="match status" value="1"/>
</dbReference>
<feature type="domain" description="Response regulatory" evidence="3">
    <location>
        <begin position="7"/>
        <end position="120"/>
    </location>
</feature>
<evidence type="ECO:0000256" key="1">
    <source>
        <dbReference type="ARBA" id="ARBA00022553"/>
    </source>
</evidence>
<reference evidence="4 5" key="1">
    <citation type="submission" date="2017-05" db="EMBL/GenBank/DDBJ databases">
        <title>Complete and WGS of Bordetella genogroups.</title>
        <authorList>
            <person name="Spilker T."/>
            <person name="LiPuma J."/>
        </authorList>
    </citation>
    <scope>NUCLEOTIDE SEQUENCE [LARGE SCALE GENOMIC DNA]</scope>
    <source>
        <strain evidence="4 5">AU17164</strain>
    </source>
</reference>
<dbReference type="GO" id="GO:0000160">
    <property type="term" value="P:phosphorelay signal transduction system"/>
    <property type="evidence" value="ECO:0007669"/>
    <property type="project" value="InterPro"/>
</dbReference>